<keyword evidence="2" id="KW-0472">Membrane</keyword>
<feature type="region of interest" description="Disordered" evidence="1">
    <location>
        <begin position="38"/>
        <end position="60"/>
    </location>
</feature>
<keyword evidence="2" id="KW-0812">Transmembrane</keyword>
<dbReference type="EMBL" id="KQ257455">
    <property type="protein sequence ID" value="KND01142.1"/>
    <property type="molecule type" value="Genomic_DNA"/>
</dbReference>
<dbReference type="AlphaFoldDB" id="A0A0L0HJ66"/>
<organism evidence="3 4">
    <name type="scientific">Spizellomyces punctatus (strain DAOM BR117)</name>
    <dbReference type="NCBI Taxonomy" id="645134"/>
    <lineage>
        <taxon>Eukaryota</taxon>
        <taxon>Fungi</taxon>
        <taxon>Fungi incertae sedis</taxon>
        <taxon>Chytridiomycota</taxon>
        <taxon>Chytridiomycota incertae sedis</taxon>
        <taxon>Chytridiomycetes</taxon>
        <taxon>Spizellomycetales</taxon>
        <taxon>Spizellomycetaceae</taxon>
        <taxon>Spizellomyces</taxon>
    </lineage>
</organism>
<feature type="transmembrane region" description="Helical" evidence="2">
    <location>
        <begin position="66"/>
        <end position="89"/>
    </location>
</feature>
<evidence type="ECO:0000313" key="3">
    <source>
        <dbReference type="EMBL" id="KND01142.1"/>
    </source>
</evidence>
<dbReference type="OrthoDB" id="10373570at2759"/>
<gene>
    <name evidence="3" type="ORF">SPPG_09182</name>
</gene>
<accession>A0A0L0HJ66</accession>
<evidence type="ECO:0000256" key="2">
    <source>
        <dbReference type="SAM" id="Phobius"/>
    </source>
</evidence>
<dbReference type="Proteomes" id="UP000053201">
    <property type="component" value="Unassembled WGS sequence"/>
</dbReference>
<protein>
    <submittedName>
        <fullName evidence="3">Uncharacterized protein</fullName>
    </submittedName>
</protein>
<feature type="compositionally biased region" description="Low complexity" evidence="1">
    <location>
        <begin position="39"/>
        <end position="54"/>
    </location>
</feature>
<evidence type="ECO:0000256" key="1">
    <source>
        <dbReference type="SAM" id="MobiDB-lite"/>
    </source>
</evidence>
<evidence type="ECO:0000313" key="4">
    <source>
        <dbReference type="Proteomes" id="UP000053201"/>
    </source>
</evidence>
<dbReference type="InParanoid" id="A0A0L0HJ66"/>
<sequence length="335" mass="35715">MAQAPAPFPPCLTDKDCVVTGGLAPKCVINGAAGVCSPKKSSTTNTPAATPKANQAGNKSTGGVSIPMIIGVVAGAAVLLAIVIGFLIIRKRRARRAADDRENTKDIEQDDAPTFIKKHAARSKRKTAQEAFNNPTLVPVEMSSSPFTPEPIPPPPHATVTPPPIHASRTSMASSRSARTAYIHPVAPPQALPDGPSHDTLLRHAANNPYPIYQPMPLGPTNPHGLGFYFTAFDTTYTGTLDTATGQFRFNDQYQCDDYYYKLNAVPYYMESRPSTSGSGSDYGREGSTTLSASGDTAVDSEKQSPRMEAAYRPSLDSGRPTSVFVDAGFRPRGM</sequence>
<dbReference type="VEuPathDB" id="FungiDB:SPPG_09182"/>
<dbReference type="GeneID" id="27692307"/>
<dbReference type="RefSeq" id="XP_016609181.1">
    <property type="nucleotide sequence ID" value="XM_016757339.1"/>
</dbReference>
<proteinExistence type="predicted"/>
<name>A0A0L0HJ66_SPIPD</name>
<keyword evidence="2" id="KW-1133">Transmembrane helix</keyword>
<feature type="region of interest" description="Disordered" evidence="1">
    <location>
        <begin position="273"/>
        <end position="335"/>
    </location>
</feature>
<reference evidence="3 4" key="1">
    <citation type="submission" date="2009-08" db="EMBL/GenBank/DDBJ databases">
        <title>The Genome Sequence of Spizellomyces punctatus strain DAOM BR117.</title>
        <authorList>
            <consortium name="The Broad Institute Genome Sequencing Platform"/>
            <person name="Russ C."/>
            <person name="Cuomo C."/>
            <person name="Shea T."/>
            <person name="Young S.K."/>
            <person name="Zeng Q."/>
            <person name="Koehrsen M."/>
            <person name="Haas B."/>
            <person name="Borodovsky M."/>
            <person name="Guigo R."/>
            <person name="Alvarado L."/>
            <person name="Berlin A."/>
            <person name="Bochicchio J."/>
            <person name="Borenstein D."/>
            <person name="Chapman S."/>
            <person name="Chen Z."/>
            <person name="Engels R."/>
            <person name="Freedman E."/>
            <person name="Gellesch M."/>
            <person name="Goldberg J."/>
            <person name="Griggs A."/>
            <person name="Gujja S."/>
            <person name="Heiman D."/>
            <person name="Hepburn T."/>
            <person name="Howarth C."/>
            <person name="Jen D."/>
            <person name="Larson L."/>
            <person name="Lewis B."/>
            <person name="Mehta T."/>
            <person name="Park D."/>
            <person name="Pearson M."/>
            <person name="Roberts A."/>
            <person name="Saif S."/>
            <person name="Shenoy N."/>
            <person name="Sisk P."/>
            <person name="Stolte C."/>
            <person name="Sykes S."/>
            <person name="Thomson T."/>
            <person name="Walk T."/>
            <person name="White J."/>
            <person name="Yandava C."/>
            <person name="Burger G."/>
            <person name="Gray M.W."/>
            <person name="Holland P.W.H."/>
            <person name="King N."/>
            <person name="Lang F.B.F."/>
            <person name="Roger A.J."/>
            <person name="Ruiz-Trillo I."/>
            <person name="Lander E."/>
            <person name="Nusbaum C."/>
        </authorList>
    </citation>
    <scope>NUCLEOTIDE SEQUENCE [LARGE SCALE GENOMIC DNA]</scope>
    <source>
        <strain evidence="3 4">DAOM BR117</strain>
    </source>
</reference>
<keyword evidence="4" id="KW-1185">Reference proteome</keyword>